<feature type="compositionally biased region" description="Low complexity" evidence="1">
    <location>
        <begin position="10"/>
        <end position="19"/>
    </location>
</feature>
<dbReference type="AlphaFoldDB" id="A0A814RFG7"/>
<evidence type="ECO:0000256" key="1">
    <source>
        <dbReference type="SAM" id="MobiDB-lite"/>
    </source>
</evidence>
<protein>
    <submittedName>
        <fullName evidence="2">Uncharacterized protein</fullName>
    </submittedName>
</protein>
<dbReference type="Proteomes" id="UP000663879">
    <property type="component" value="Unassembled WGS sequence"/>
</dbReference>
<reference evidence="2" key="1">
    <citation type="submission" date="2021-02" db="EMBL/GenBank/DDBJ databases">
        <authorList>
            <person name="Nowell W R."/>
        </authorList>
    </citation>
    <scope>NUCLEOTIDE SEQUENCE</scope>
    <source>
        <strain evidence="2">Ploen Becks lab</strain>
    </source>
</reference>
<keyword evidence="3" id="KW-1185">Reference proteome</keyword>
<accession>A0A814RFG7</accession>
<dbReference type="EMBL" id="CAJNOC010009728">
    <property type="protein sequence ID" value="CAF1132258.1"/>
    <property type="molecule type" value="Genomic_DNA"/>
</dbReference>
<evidence type="ECO:0000313" key="2">
    <source>
        <dbReference type="EMBL" id="CAF1132258.1"/>
    </source>
</evidence>
<evidence type="ECO:0000313" key="3">
    <source>
        <dbReference type="Proteomes" id="UP000663879"/>
    </source>
</evidence>
<sequence>QLVNNDQKFSPYDASSSSNDSEELVLQHHINEINNQTPQNLNTIQLYITQSQFNNENTNALLVSKRLDSALRDGDNLVIQADNNLETEKLNPNRSCESLIEIDNTSLKPLGSCVICGDKGSGYHY</sequence>
<gene>
    <name evidence="2" type="ORF">OXX778_LOCUS22527</name>
</gene>
<organism evidence="2 3">
    <name type="scientific">Brachionus calyciflorus</name>
    <dbReference type="NCBI Taxonomy" id="104777"/>
    <lineage>
        <taxon>Eukaryota</taxon>
        <taxon>Metazoa</taxon>
        <taxon>Spiralia</taxon>
        <taxon>Gnathifera</taxon>
        <taxon>Rotifera</taxon>
        <taxon>Eurotatoria</taxon>
        <taxon>Monogononta</taxon>
        <taxon>Pseudotrocha</taxon>
        <taxon>Ploima</taxon>
        <taxon>Brachionidae</taxon>
        <taxon>Brachionus</taxon>
    </lineage>
</organism>
<feature type="non-terminal residue" evidence="2">
    <location>
        <position position="1"/>
    </location>
</feature>
<proteinExistence type="predicted"/>
<feature type="region of interest" description="Disordered" evidence="1">
    <location>
        <begin position="1"/>
        <end position="21"/>
    </location>
</feature>
<name>A0A814RFG7_9BILA</name>
<feature type="non-terminal residue" evidence="2">
    <location>
        <position position="125"/>
    </location>
</feature>
<comment type="caution">
    <text evidence="2">The sequence shown here is derived from an EMBL/GenBank/DDBJ whole genome shotgun (WGS) entry which is preliminary data.</text>
</comment>